<proteinExistence type="predicted"/>
<dbReference type="EMBL" id="CP009288">
    <property type="protein sequence ID" value="AIQ11877.1"/>
    <property type="molecule type" value="Genomic_DNA"/>
</dbReference>
<dbReference type="InterPro" id="IPR036582">
    <property type="entry name" value="Mao_N_sf"/>
</dbReference>
<gene>
    <name evidence="3" type="ORF">PDUR_07985</name>
</gene>
<evidence type="ECO:0000313" key="3">
    <source>
        <dbReference type="EMBL" id="AIQ11877.1"/>
    </source>
</evidence>
<dbReference type="STRING" id="44251.PDUR_07985"/>
<feature type="chain" id="PRO_5001843074" description="Copper amine oxidase-like N-terminal domain-containing protein" evidence="1">
    <location>
        <begin position="26"/>
        <end position="300"/>
    </location>
</feature>
<dbReference type="KEGG" id="pdu:PDUR_07985"/>
<reference evidence="3 4" key="1">
    <citation type="submission" date="2014-08" db="EMBL/GenBank/DDBJ databases">
        <title>Comparative genomics of the Paenibacillus odorifer group.</title>
        <authorList>
            <person name="den Bakker H.C."/>
            <person name="Tsai Y.-C."/>
            <person name="Martin N."/>
            <person name="Korlach J."/>
            <person name="Wiedmann M."/>
        </authorList>
    </citation>
    <scope>NUCLEOTIDE SEQUENCE [LARGE SCALE GENOMIC DNA]</scope>
    <source>
        <strain evidence="3 4">DSM 1735</strain>
    </source>
</reference>
<accession>A0A089HLA9</accession>
<dbReference type="SUPFAM" id="SSF55383">
    <property type="entry name" value="Copper amine oxidase, domain N"/>
    <property type="match status" value="1"/>
</dbReference>
<organism evidence="3 4">
    <name type="scientific">Paenibacillus durus</name>
    <name type="common">Paenibacillus azotofixans</name>
    <dbReference type="NCBI Taxonomy" id="44251"/>
    <lineage>
        <taxon>Bacteria</taxon>
        <taxon>Bacillati</taxon>
        <taxon>Bacillota</taxon>
        <taxon>Bacilli</taxon>
        <taxon>Bacillales</taxon>
        <taxon>Paenibacillaceae</taxon>
        <taxon>Paenibacillus</taxon>
    </lineage>
</organism>
<dbReference type="eggNOG" id="COG1555">
    <property type="taxonomic scope" value="Bacteria"/>
</dbReference>
<sequence length="300" mass="32425">MKKLASLGCASILTLAIVSGGTSFAAGEIEVIVNNNAAGQGTSAYLANGTTMVPLNVVRQIPGISVSWDNKSKTVTVMSGSKRIRLAAGQKTAFADSGKITLSMPATLEKGRIMVPLRFIAEVSGAYVTWNSQSRTVYVAKADNKLKERLASGNLTDARRAALQLPRVSMIRNLEPTPSSLEGQSFTYYFLEGEYKRFLIGGGDLLSYYEVVNERSQLIWTARLVGSAETDSLLFLKETKASEESGVRPLLNSRLAYFHVMPHIGAASYGFIGPDGTVTELGTKDVTMNEEVVDIPEEQK</sequence>
<dbReference type="AlphaFoldDB" id="A0A089HLA9"/>
<dbReference type="RefSeq" id="WP_042205756.1">
    <property type="nucleotide sequence ID" value="NZ_CP009288.1"/>
</dbReference>
<evidence type="ECO:0000259" key="2">
    <source>
        <dbReference type="Pfam" id="PF07833"/>
    </source>
</evidence>
<protein>
    <recommendedName>
        <fullName evidence="2">Copper amine oxidase-like N-terminal domain-containing protein</fullName>
    </recommendedName>
</protein>
<keyword evidence="1" id="KW-0732">Signal</keyword>
<feature type="signal peptide" evidence="1">
    <location>
        <begin position="1"/>
        <end position="25"/>
    </location>
</feature>
<feature type="domain" description="Copper amine oxidase-like N-terminal" evidence="2">
    <location>
        <begin position="33"/>
        <end position="139"/>
    </location>
</feature>
<dbReference type="Gene3D" id="3.30.457.10">
    <property type="entry name" value="Copper amine oxidase-like, N-terminal domain"/>
    <property type="match status" value="1"/>
</dbReference>
<dbReference type="Pfam" id="PF07833">
    <property type="entry name" value="Cu_amine_oxidN1"/>
    <property type="match status" value="1"/>
</dbReference>
<name>A0A089HLA9_PAEDU</name>
<evidence type="ECO:0000256" key="1">
    <source>
        <dbReference type="SAM" id="SignalP"/>
    </source>
</evidence>
<keyword evidence="4" id="KW-1185">Reference proteome</keyword>
<dbReference type="InterPro" id="IPR012854">
    <property type="entry name" value="Cu_amine_oxidase-like_N"/>
</dbReference>
<evidence type="ECO:0000313" key="4">
    <source>
        <dbReference type="Proteomes" id="UP000029409"/>
    </source>
</evidence>
<dbReference type="Proteomes" id="UP000029409">
    <property type="component" value="Chromosome"/>
</dbReference>